<dbReference type="Pfam" id="PF07109">
    <property type="entry name" value="Mg-por_mtran_C"/>
    <property type="match status" value="1"/>
</dbReference>
<evidence type="ECO:0000259" key="6">
    <source>
        <dbReference type="Pfam" id="PF07109"/>
    </source>
</evidence>
<sequence length="222" mass="24240">MTYDQTLTRVETYFDRTATKAWEALTSDAPVSGIRATVRAGRDRMRAIILSQMPRDLTGLRVLDAGCGTGALAHEMARRGADVLAIDISPQLVDIARRRMPADLTGTIDFRSGDMLDVGLGRFDHVTAMDSLIYYSETDLAAALDALAARTTGSVLFTVAPRTPLLMAMWRVGKLFPRADRSPTMVPQSHKNLSRRLTSATLAPVTRVSSGFYISHALEVTP</sequence>
<dbReference type="AlphaFoldDB" id="A0A1H3TF65"/>
<organism evidence="7 8">
    <name type="scientific">Jannaschia faecimaris</name>
    <dbReference type="NCBI Taxonomy" id="1244108"/>
    <lineage>
        <taxon>Bacteria</taxon>
        <taxon>Pseudomonadati</taxon>
        <taxon>Pseudomonadota</taxon>
        <taxon>Alphaproteobacteria</taxon>
        <taxon>Rhodobacterales</taxon>
        <taxon>Roseobacteraceae</taxon>
        <taxon>Jannaschia</taxon>
    </lineage>
</organism>
<reference evidence="8" key="1">
    <citation type="submission" date="2016-10" db="EMBL/GenBank/DDBJ databases">
        <authorList>
            <person name="Varghese N."/>
            <person name="Submissions S."/>
        </authorList>
    </citation>
    <scope>NUCLEOTIDE SEQUENCE [LARGE SCALE GENOMIC DNA]</scope>
    <source>
        <strain evidence="8">DSM 100420</strain>
    </source>
</reference>
<gene>
    <name evidence="7" type="ORF">SAMN05444004_11640</name>
</gene>
<dbReference type="PANTHER" id="PTHR43464:SF19">
    <property type="entry name" value="UBIQUINONE BIOSYNTHESIS O-METHYLTRANSFERASE, MITOCHONDRIAL"/>
    <property type="match status" value="1"/>
</dbReference>
<proteinExistence type="predicted"/>
<keyword evidence="8" id="KW-1185">Reference proteome</keyword>
<dbReference type="RefSeq" id="WP_092647301.1">
    <property type="nucleotide sequence ID" value="NZ_FNPX01000016.1"/>
</dbReference>
<name>A0A1H3TF65_9RHOB</name>
<evidence type="ECO:0000256" key="4">
    <source>
        <dbReference type="NCBIfam" id="TIGR02021"/>
    </source>
</evidence>
<dbReference type="STRING" id="1244108.SAMN05444004_11640"/>
<dbReference type="CDD" id="cd02440">
    <property type="entry name" value="AdoMet_MTases"/>
    <property type="match status" value="1"/>
</dbReference>
<feature type="domain" description="Magnesium-protoporphyrin IX methyltransferase C-terminal" evidence="6">
    <location>
        <begin position="128"/>
        <end position="221"/>
    </location>
</feature>
<dbReference type="GO" id="GO:0046406">
    <property type="term" value="F:magnesium protoporphyrin IX methyltransferase activity"/>
    <property type="evidence" value="ECO:0007669"/>
    <property type="project" value="UniProtKB-UniRule"/>
</dbReference>
<evidence type="ECO:0000256" key="1">
    <source>
        <dbReference type="ARBA" id="ARBA00022603"/>
    </source>
</evidence>
<evidence type="ECO:0000313" key="7">
    <source>
        <dbReference type="EMBL" id="SDZ47989.1"/>
    </source>
</evidence>
<dbReference type="GO" id="GO:0032259">
    <property type="term" value="P:methylation"/>
    <property type="evidence" value="ECO:0007669"/>
    <property type="project" value="UniProtKB-KW"/>
</dbReference>
<dbReference type="GO" id="GO:0015995">
    <property type="term" value="P:chlorophyll biosynthetic process"/>
    <property type="evidence" value="ECO:0007669"/>
    <property type="project" value="UniProtKB-UniRule"/>
</dbReference>
<keyword evidence="1 7" id="KW-0489">Methyltransferase</keyword>
<dbReference type="NCBIfam" id="TIGR02021">
    <property type="entry name" value="BchM-ChlM"/>
    <property type="match status" value="1"/>
</dbReference>
<evidence type="ECO:0000256" key="2">
    <source>
        <dbReference type="ARBA" id="ARBA00022679"/>
    </source>
</evidence>
<dbReference type="InterPro" id="IPR010940">
    <property type="entry name" value="Mg_prot_MeTrfase_C"/>
</dbReference>
<feature type="domain" description="Methyltransferase small" evidence="5">
    <location>
        <begin position="43"/>
        <end position="126"/>
    </location>
</feature>
<dbReference type="PROSITE" id="PS51556">
    <property type="entry name" value="SAM_MT_MG_PIX"/>
    <property type="match status" value="1"/>
</dbReference>
<keyword evidence="3" id="KW-0949">S-adenosyl-L-methionine</keyword>
<keyword evidence="2 7" id="KW-0808">Transferase</keyword>
<dbReference type="InterPro" id="IPR010251">
    <property type="entry name" value="Mg_prot_MeTrfase"/>
</dbReference>
<dbReference type="PANTHER" id="PTHR43464">
    <property type="entry name" value="METHYLTRANSFERASE"/>
    <property type="match status" value="1"/>
</dbReference>
<dbReference type="EC" id="2.1.1.11" evidence="4"/>
<dbReference type="InterPro" id="IPR029063">
    <property type="entry name" value="SAM-dependent_MTases_sf"/>
</dbReference>
<dbReference type="EMBL" id="FNPX01000016">
    <property type="protein sequence ID" value="SDZ47989.1"/>
    <property type="molecule type" value="Genomic_DNA"/>
</dbReference>
<accession>A0A1H3TF65</accession>
<dbReference type="Gene3D" id="3.40.50.150">
    <property type="entry name" value="Vaccinia Virus protein VP39"/>
    <property type="match status" value="1"/>
</dbReference>
<dbReference type="SUPFAM" id="SSF53335">
    <property type="entry name" value="S-adenosyl-L-methionine-dependent methyltransferases"/>
    <property type="match status" value="1"/>
</dbReference>
<dbReference type="Pfam" id="PF05175">
    <property type="entry name" value="MTS"/>
    <property type="match status" value="1"/>
</dbReference>
<evidence type="ECO:0000313" key="8">
    <source>
        <dbReference type="Proteomes" id="UP000198914"/>
    </source>
</evidence>
<protein>
    <recommendedName>
        <fullName evidence="4">Magnesium protoporphyrin IX methyltransferase</fullName>
        <ecNumber evidence="4">2.1.1.11</ecNumber>
    </recommendedName>
</protein>
<dbReference type="OrthoDB" id="9765084at2"/>
<dbReference type="InterPro" id="IPR007848">
    <property type="entry name" value="Small_mtfrase_dom"/>
</dbReference>
<evidence type="ECO:0000259" key="5">
    <source>
        <dbReference type="Pfam" id="PF05175"/>
    </source>
</evidence>
<dbReference type="Proteomes" id="UP000198914">
    <property type="component" value="Unassembled WGS sequence"/>
</dbReference>
<evidence type="ECO:0000256" key="3">
    <source>
        <dbReference type="ARBA" id="ARBA00022691"/>
    </source>
</evidence>